<sequence length="99" mass="10449">CIVTPVYTDFNVDPVLFLGNTTYHCAGPTTHRHVVLGPSIIIIDGNLGGDSQPSAMGSLQWAQRQGNLQDADQPNSVGYTQHGTVEPGEACDGVAVCPR</sequence>
<feature type="non-terminal residue" evidence="1">
    <location>
        <position position="1"/>
    </location>
</feature>
<proteinExistence type="predicted"/>
<evidence type="ECO:0000313" key="2">
    <source>
        <dbReference type="Proteomes" id="UP000805193"/>
    </source>
</evidence>
<feature type="non-terminal residue" evidence="1">
    <location>
        <position position="99"/>
    </location>
</feature>
<evidence type="ECO:0000313" key="1">
    <source>
        <dbReference type="EMBL" id="KAG0424342.1"/>
    </source>
</evidence>
<keyword evidence="2" id="KW-1185">Reference proteome</keyword>
<dbReference type="EMBL" id="JABSTQ010009983">
    <property type="protein sequence ID" value="KAG0424342.1"/>
    <property type="molecule type" value="Genomic_DNA"/>
</dbReference>
<protein>
    <submittedName>
        <fullName evidence="1">Uncharacterized protein</fullName>
    </submittedName>
</protein>
<accession>A0AC60PUY2</accession>
<organism evidence="1 2">
    <name type="scientific">Ixodes persulcatus</name>
    <name type="common">Taiga tick</name>
    <dbReference type="NCBI Taxonomy" id="34615"/>
    <lineage>
        <taxon>Eukaryota</taxon>
        <taxon>Metazoa</taxon>
        <taxon>Ecdysozoa</taxon>
        <taxon>Arthropoda</taxon>
        <taxon>Chelicerata</taxon>
        <taxon>Arachnida</taxon>
        <taxon>Acari</taxon>
        <taxon>Parasitiformes</taxon>
        <taxon>Ixodida</taxon>
        <taxon>Ixodoidea</taxon>
        <taxon>Ixodidae</taxon>
        <taxon>Ixodinae</taxon>
        <taxon>Ixodes</taxon>
    </lineage>
</organism>
<comment type="caution">
    <text evidence="1">The sequence shown here is derived from an EMBL/GenBank/DDBJ whole genome shotgun (WGS) entry which is preliminary data.</text>
</comment>
<dbReference type="Proteomes" id="UP000805193">
    <property type="component" value="Unassembled WGS sequence"/>
</dbReference>
<name>A0AC60PUY2_IXOPE</name>
<reference evidence="1 2" key="1">
    <citation type="journal article" date="2020" name="Cell">
        <title>Large-Scale Comparative Analyses of Tick Genomes Elucidate Their Genetic Diversity and Vector Capacities.</title>
        <authorList>
            <consortium name="Tick Genome and Microbiome Consortium (TIGMIC)"/>
            <person name="Jia N."/>
            <person name="Wang J."/>
            <person name="Shi W."/>
            <person name="Du L."/>
            <person name="Sun Y."/>
            <person name="Zhan W."/>
            <person name="Jiang J.F."/>
            <person name="Wang Q."/>
            <person name="Zhang B."/>
            <person name="Ji P."/>
            <person name="Bell-Sakyi L."/>
            <person name="Cui X.M."/>
            <person name="Yuan T.T."/>
            <person name="Jiang B.G."/>
            <person name="Yang W.F."/>
            <person name="Lam T.T."/>
            <person name="Chang Q.C."/>
            <person name="Ding S.J."/>
            <person name="Wang X.J."/>
            <person name="Zhu J.G."/>
            <person name="Ruan X.D."/>
            <person name="Zhao L."/>
            <person name="Wei J.T."/>
            <person name="Ye R.Z."/>
            <person name="Que T.C."/>
            <person name="Du C.H."/>
            <person name="Zhou Y.H."/>
            <person name="Cheng J.X."/>
            <person name="Dai P.F."/>
            <person name="Guo W.B."/>
            <person name="Han X.H."/>
            <person name="Huang E.J."/>
            <person name="Li L.F."/>
            <person name="Wei W."/>
            <person name="Gao Y.C."/>
            <person name="Liu J.Z."/>
            <person name="Shao H.Z."/>
            <person name="Wang X."/>
            <person name="Wang C.C."/>
            <person name="Yang T.C."/>
            <person name="Huo Q.B."/>
            <person name="Li W."/>
            <person name="Chen H.Y."/>
            <person name="Chen S.E."/>
            <person name="Zhou L.G."/>
            <person name="Ni X.B."/>
            <person name="Tian J.H."/>
            <person name="Sheng Y."/>
            <person name="Liu T."/>
            <person name="Pan Y.S."/>
            <person name="Xia L.Y."/>
            <person name="Li J."/>
            <person name="Zhao F."/>
            <person name="Cao W.C."/>
        </authorList>
    </citation>
    <scope>NUCLEOTIDE SEQUENCE [LARGE SCALE GENOMIC DNA]</scope>
    <source>
        <strain evidence="1">Iper-2018</strain>
    </source>
</reference>
<gene>
    <name evidence="1" type="ORF">HPB47_028421</name>
</gene>